<evidence type="ECO:0000313" key="3">
    <source>
        <dbReference type="Proteomes" id="UP000041314"/>
    </source>
</evidence>
<proteinExistence type="predicted"/>
<name>A0A655EHY0_SALET</name>
<dbReference type="Proteomes" id="UP000041314">
    <property type="component" value="Unassembled WGS sequence"/>
</dbReference>
<reference evidence="3 4" key="1">
    <citation type="submission" date="2015-03" db="EMBL/GenBank/DDBJ databases">
        <authorList>
            <consortium name="Pathogen Informatics"/>
        </authorList>
    </citation>
    <scope>NUCLEOTIDE SEQUENCE [LARGE SCALE GENOMIC DNA]</scope>
    <source>
        <strain evidence="2 3">A1104</strain>
        <strain evidence="1 4">D4891</strain>
    </source>
</reference>
<dbReference type="EMBL" id="CQPA01000071">
    <property type="protein sequence ID" value="CNV22294.1"/>
    <property type="molecule type" value="Genomic_DNA"/>
</dbReference>
<dbReference type="Proteomes" id="UP000042394">
    <property type="component" value="Unassembled WGS sequence"/>
</dbReference>
<accession>A0A655EHY0</accession>
<gene>
    <name evidence="2" type="ORF">ERS008198_04706</name>
    <name evidence="1" type="ORF">ERS008207_04526</name>
</gene>
<evidence type="ECO:0000313" key="2">
    <source>
        <dbReference type="EMBL" id="CNV22294.1"/>
    </source>
</evidence>
<protein>
    <submittedName>
        <fullName evidence="2">Uncharacterized protein</fullName>
    </submittedName>
</protein>
<organism evidence="2 3">
    <name type="scientific">Salmonella enterica subsp. enterica serovar Bovismorbificans</name>
    <dbReference type="NCBI Taxonomy" id="58097"/>
    <lineage>
        <taxon>Bacteria</taxon>
        <taxon>Pseudomonadati</taxon>
        <taxon>Pseudomonadota</taxon>
        <taxon>Gammaproteobacteria</taxon>
        <taxon>Enterobacterales</taxon>
        <taxon>Enterobacteriaceae</taxon>
        <taxon>Salmonella</taxon>
    </lineage>
</organism>
<evidence type="ECO:0000313" key="4">
    <source>
        <dbReference type="Proteomes" id="UP000042394"/>
    </source>
</evidence>
<evidence type="ECO:0000313" key="1">
    <source>
        <dbReference type="EMBL" id="CNV18423.1"/>
    </source>
</evidence>
<dbReference type="EMBL" id="CQPD01000070">
    <property type="protein sequence ID" value="CNV18423.1"/>
    <property type="molecule type" value="Genomic_DNA"/>
</dbReference>
<dbReference type="AlphaFoldDB" id="A0A655EHY0"/>
<sequence>MVTKSRLHAALRFMHGQRQRLRRRDGRFFRHVGGQHDVSWPACGKHFTQYAVNFETGVLFIQYCAGSGYRLTHAIKMTKIAVTEGVVHQFASLLRSATGRADDMQDRDIFRVTARDTVNSAKFSHAKGGE</sequence>